<organism evidence="1 2">
    <name type="scientific">Bifidobacterium canis</name>
    <dbReference type="NCBI Taxonomy" id="2610880"/>
    <lineage>
        <taxon>Bacteria</taxon>
        <taxon>Bacillati</taxon>
        <taxon>Actinomycetota</taxon>
        <taxon>Actinomycetes</taxon>
        <taxon>Bifidobacteriales</taxon>
        <taxon>Bifidobacteriaceae</taxon>
        <taxon>Bifidobacterium</taxon>
    </lineage>
</organism>
<evidence type="ECO:0000313" key="1">
    <source>
        <dbReference type="EMBL" id="MUH60528.1"/>
    </source>
</evidence>
<evidence type="ECO:0000313" key="2">
    <source>
        <dbReference type="Proteomes" id="UP000487882"/>
    </source>
</evidence>
<dbReference type="Pfam" id="PF09344">
    <property type="entry name" value="Cas_CT1975"/>
    <property type="match status" value="1"/>
</dbReference>
<dbReference type="AlphaFoldDB" id="A0A7K1J782"/>
<gene>
    <name evidence="1" type="ORF">GSD1FS_1905</name>
</gene>
<keyword evidence="2" id="KW-1185">Reference proteome</keyword>
<dbReference type="EMBL" id="WNLP01000013">
    <property type="protein sequence ID" value="MUH60528.1"/>
    <property type="molecule type" value="Genomic_DNA"/>
</dbReference>
<reference evidence="1 2" key="1">
    <citation type="submission" date="2019-09" db="EMBL/GenBank/DDBJ databases">
        <title>Bifidobacterium canis sp. nov., isolated from the digestive tract of German Shepherd dog puppy.</title>
        <authorList>
            <person name="Bunesova V."/>
        </authorList>
    </citation>
    <scope>NUCLEOTIDE SEQUENCE [LARGE SCALE GENOMIC DNA]</scope>
    <source>
        <strain evidence="1 2">GSD1FS</strain>
    </source>
</reference>
<name>A0A7K1J782_9BIFI</name>
<accession>A0A7K1J782</accession>
<dbReference type="InterPro" id="IPR010148">
    <property type="entry name" value="CRISPR-assoc_prot_CT1975"/>
</dbReference>
<sequence length="109" mass="11692">MSMPQGKSTTFAQGTLPDLVVVNVRDTQAVNMSGAFLTPVKPDYVENATKALVKRAQEMDKVYGVAPVKTWVVRIGDATKSADALAEPVSLQQLVDGVEETVASRLSQE</sequence>
<proteinExistence type="predicted"/>
<protein>
    <submittedName>
        <fullName evidence="1">Type I-E CRISPR-associated protein Cas7/Cse4/CasC</fullName>
    </submittedName>
</protein>
<dbReference type="Proteomes" id="UP000487882">
    <property type="component" value="Unassembled WGS sequence"/>
</dbReference>
<comment type="caution">
    <text evidence="1">The sequence shown here is derived from an EMBL/GenBank/DDBJ whole genome shotgun (WGS) entry which is preliminary data.</text>
</comment>